<dbReference type="Gene3D" id="2.60.120.260">
    <property type="entry name" value="Galactose-binding domain-like"/>
    <property type="match status" value="1"/>
</dbReference>
<feature type="compositionally biased region" description="Low complexity" evidence="1">
    <location>
        <begin position="206"/>
        <end position="246"/>
    </location>
</feature>
<reference evidence="2" key="1">
    <citation type="submission" date="2020-05" db="EMBL/GenBank/DDBJ databases">
        <authorList>
            <person name="Chiriac C."/>
            <person name="Salcher M."/>
            <person name="Ghai R."/>
            <person name="Kavagutti S V."/>
        </authorList>
    </citation>
    <scope>NUCLEOTIDE SEQUENCE</scope>
</reference>
<sequence length="394" mass="41977">MIKRFKLWFSIISLVSITNLISLPAKATSNDAITLESISAVSSTVLTGENIVMQLEVAVPTGYSWDPRTNYLGYTTRILLCKNSIYSEVAGVGSCTYGSTQSQYALGNISDINETNLSSHKIISFKISGTLFSGAINDYKLFRVIIAGADLPTQEEMHKYDRGKTYAIEGVSDRTDVAVPTFINGDVSVVAPAPTPTPTQTPTPTPTITTTPSPTPSPTVSATPTPSASETVVNNSSSSSGSSSAVVRTIPVAIQPIAVEESGQIIKKSPNKNGDLTWQRSQEISGGSEWVQKNNRKASGGKFISTSNPQTKLNISTSGDAFTLRYMTGKNMGKIRVMVDGKKLAEFKTSSSTTKSKAKSWIGIGPGKHKIEIIPILDPGQSIGVDAFQVARAV</sequence>
<proteinExistence type="predicted"/>
<evidence type="ECO:0000313" key="2">
    <source>
        <dbReference type="EMBL" id="CAB4579237.1"/>
    </source>
</evidence>
<gene>
    <name evidence="2" type="ORF">UFOPK1740_00785</name>
</gene>
<evidence type="ECO:0000256" key="1">
    <source>
        <dbReference type="SAM" id="MobiDB-lite"/>
    </source>
</evidence>
<name>A0A6J6ETD5_9ZZZZ</name>
<dbReference type="AlphaFoldDB" id="A0A6J6ETD5"/>
<feature type="compositionally biased region" description="Pro residues" evidence="1">
    <location>
        <begin position="193"/>
        <end position="205"/>
    </location>
</feature>
<protein>
    <submittedName>
        <fullName evidence="2">Unannotated protein</fullName>
    </submittedName>
</protein>
<organism evidence="2">
    <name type="scientific">freshwater metagenome</name>
    <dbReference type="NCBI Taxonomy" id="449393"/>
    <lineage>
        <taxon>unclassified sequences</taxon>
        <taxon>metagenomes</taxon>
        <taxon>ecological metagenomes</taxon>
    </lineage>
</organism>
<accession>A0A6J6ETD5</accession>
<dbReference type="EMBL" id="CAEZTU010000033">
    <property type="protein sequence ID" value="CAB4579237.1"/>
    <property type="molecule type" value="Genomic_DNA"/>
</dbReference>
<feature type="region of interest" description="Disordered" evidence="1">
    <location>
        <begin position="190"/>
        <end position="246"/>
    </location>
</feature>